<feature type="domain" description="Lactate/malate dehydrogenase C-terminal" evidence="9">
    <location>
        <begin position="337"/>
        <end position="501"/>
    </location>
</feature>
<dbReference type="InterPro" id="IPR015955">
    <property type="entry name" value="Lactate_DH/Glyco_Ohase_4_C"/>
</dbReference>
<feature type="domain" description="Lactate/malate dehydrogenase N-terminal" evidence="8">
    <location>
        <begin position="192"/>
        <end position="335"/>
    </location>
</feature>
<evidence type="ECO:0000256" key="1">
    <source>
        <dbReference type="ARBA" id="ARBA00008824"/>
    </source>
</evidence>
<dbReference type="InterPro" id="IPR001252">
    <property type="entry name" value="Malate_DH_AS"/>
</dbReference>
<accession>A0ABN8B4C5</accession>
<dbReference type="PROSITE" id="PS00068">
    <property type="entry name" value="MDH"/>
    <property type="match status" value="1"/>
</dbReference>
<dbReference type="InterPro" id="IPR036291">
    <property type="entry name" value="NAD(P)-bd_dom_sf"/>
</dbReference>
<evidence type="ECO:0000259" key="8">
    <source>
        <dbReference type="Pfam" id="PF00056"/>
    </source>
</evidence>
<proteinExistence type="inferred from homology"/>
<dbReference type="Gene3D" id="3.40.50.720">
    <property type="entry name" value="NAD(P)-binding Rossmann-like Domain"/>
    <property type="match status" value="1"/>
</dbReference>
<dbReference type="Gene3D" id="3.90.110.10">
    <property type="entry name" value="Lactate dehydrogenase/glycoside hydrolase, family 4, C-terminal"/>
    <property type="match status" value="1"/>
</dbReference>
<gene>
    <name evidence="10" type="ORF">CHILSU_LOCUS6143</name>
</gene>
<dbReference type="InterPro" id="IPR022383">
    <property type="entry name" value="Lactate/malate_DH_C"/>
</dbReference>
<dbReference type="InterPro" id="IPR010097">
    <property type="entry name" value="Malate_DH_type1"/>
</dbReference>
<evidence type="ECO:0000256" key="4">
    <source>
        <dbReference type="ARBA" id="ARBA00016075"/>
    </source>
</evidence>
<comment type="similarity">
    <text evidence="1">Belongs to the LDH/MDH superfamily. MDH type 1 family.</text>
</comment>
<evidence type="ECO:0000259" key="9">
    <source>
        <dbReference type="Pfam" id="PF02866"/>
    </source>
</evidence>
<keyword evidence="6" id="KW-0560">Oxidoreductase</keyword>
<dbReference type="InterPro" id="IPR001236">
    <property type="entry name" value="Lactate/malate_DH_N"/>
</dbReference>
<dbReference type="SUPFAM" id="SSF56327">
    <property type="entry name" value="LDH C-terminal domain-like"/>
    <property type="match status" value="1"/>
</dbReference>
<evidence type="ECO:0000313" key="10">
    <source>
        <dbReference type="EMBL" id="CAH0402890.1"/>
    </source>
</evidence>
<evidence type="ECO:0000313" key="11">
    <source>
        <dbReference type="Proteomes" id="UP001153292"/>
    </source>
</evidence>
<evidence type="ECO:0000256" key="3">
    <source>
        <dbReference type="ARBA" id="ARBA00012995"/>
    </source>
</evidence>
<dbReference type="EMBL" id="OU963914">
    <property type="protein sequence ID" value="CAH0402890.1"/>
    <property type="molecule type" value="Genomic_DNA"/>
</dbReference>
<dbReference type="Proteomes" id="UP001153292">
    <property type="component" value="Chromosome 21"/>
</dbReference>
<dbReference type="SUPFAM" id="SSF51735">
    <property type="entry name" value="NAD(P)-binding Rossmann-fold domains"/>
    <property type="match status" value="1"/>
</dbReference>
<dbReference type="Pfam" id="PF00056">
    <property type="entry name" value="Ldh_1_N"/>
    <property type="match status" value="1"/>
</dbReference>
<reference evidence="10" key="1">
    <citation type="submission" date="2021-12" db="EMBL/GenBank/DDBJ databases">
        <authorList>
            <person name="King R."/>
        </authorList>
    </citation>
    <scope>NUCLEOTIDE SEQUENCE</scope>
</reference>
<name>A0ABN8B4C5_CHISP</name>
<protein>
    <recommendedName>
        <fullName evidence="4">Malate dehydrogenase, mitochondrial</fullName>
        <ecNumber evidence="3">1.1.1.37</ecNumber>
    </recommendedName>
</protein>
<dbReference type="Pfam" id="PF02866">
    <property type="entry name" value="Ldh_1_C"/>
    <property type="match status" value="1"/>
</dbReference>
<keyword evidence="5" id="KW-0816">Tricarboxylic acid cycle</keyword>
<dbReference type="NCBIfam" id="TIGR01772">
    <property type="entry name" value="MDH_euk_gproteo"/>
    <property type="match status" value="1"/>
</dbReference>
<evidence type="ECO:0000256" key="7">
    <source>
        <dbReference type="ARBA" id="ARBA00023027"/>
    </source>
</evidence>
<evidence type="ECO:0000256" key="6">
    <source>
        <dbReference type="ARBA" id="ARBA00023002"/>
    </source>
</evidence>
<sequence length="505" mass="53956">MGKNGERWVLIVEDTATRWVELYTLQEATSEITPYLQRFIDSLIAVKERAEVQQDRRKEIADKSRSPAESFDVGDQVLLKTHVLSNADKKLSSKFIPKRDGPYMIVNKASPTAYVIANIENPNEILAAKTNTLNRKKIPIATVVIYHITGTEKTRSVRNNFKMFSRALKPVAVAAAQNGAKNFSTSSQMNYKVVVAGAAGGIGQPLALLLKQNPLVTRLALYDIAPVTPGVAVDLSHMDTPAKVTGYKGPEELPAAIKDADVVVIPAGVPRKPGMTRDDLFNTNASIVRDLACCVAQNAPKAIMAIITNPVNSMVPIASEIMKKAGVYDPARILGVTTLDVVRAAAFIGDINGVDPCCVTIPVIGGHSGVTIIPLLSQSQPAVKLSDQEKIKALTQRIQEAGTEVVKAKAGGGSATLSMAYAGARLAGSVLRGLKGESNVVECAYIKSDLTEAPYFANPVVLGPNGVAKNLGYGTLNAYEQELLKAAIPELLKNIKTGVDFANKC</sequence>
<dbReference type="CDD" id="cd01337">
    <property type="entry name" value="MDH_glyoxysomal_mitochondrial"/>
    <property type="match status" value="1"/>
</dbReference>
<dbReference type="PANTHER" id="PTHR11540">
    <property type="entry name" value="MALATE AND LACTATE DEHYDROGENASE"/>
    <property type="match status" value="1"/>
</dbReference>
<keyword evidence="11" id="KW-1185">Reference proteome</keyword>
<evidence type="ECO:0000256" key="2">
    <source>
        <dbReference type="ARBA" id="ARBA00011738"/>
    </source>
</evidence>
<dbReference type="EC" id="1.1.1.37" evidence="3"/>
<evidence type="ECO:0000256" key="5">
    <source>
        <dbReference type="ARBA" id="ARBA00022532"/>
    </source>
</evidence>
<keyword evidence="7" id="KW-0520">NAD</keyword>
<organism evidence="10 11">
    <name type="scientific">Chilo suppressalis</name>
    <name type="common">Asiatic rice borer moth</name>
    <dbReference type="NCBI Taxonomy" id="168631"/>
    <lineage>
        <taxon>Eukaryota</taxon>
        <taxon>Metazoa</taxon>
        <taxon>Ecdysozoa</taxon>
        <taxon>Arthropoda</taxon>
        <taxon>Hexapoda</taxon>
        <taxon>Insecta</taxon>
        <taxon>Pterygota</taxon>
        <taxon>Neoptera</taxon>
        <taxon>Endopterygota</taxon>
        <taxon>Lepidoptera</taxon>
        <taxon>Glossata</taxon>
        <taxon>Ditrysia</taxon>
        <taxon>Pyraloidea</taxon>
        <taxon>Crambidae</taxon>
        <taxon>Crambinae</taxon>
        <taxon>Chilo</taxon>
    </lineage>
</organism>
<dbReference type="PANTHER" id="PTHR11540:SF16">
    <property type="entry name" value="MALATE DEHYDROGENASE, MITOCHONDRIAL"/>
    <property type="match status" value="1"/>
</dbReference>
<comment type="subunit">
    <text evidence="2">Homodimer.</text>
</comment>